<name>A0ABU2R5N2_9ACTN</name>
<dbReference type="PANTHER" id="PTHR35372">
    <property type="entry name" value="ATP BINDING PROTEIN-RELATED"/>
    <property type="match status" value="1"/>
</dbReference>
<dbReference type="Proteomes" id="UP001183610">
    <property type="component" value="Unassembled WGS sequence"/>
</dbReference>
<gene>
    <name evidence="3" type="ORF">RM698_20400</name>
</gene>
<evidence type="ECO:0000313" key="3">
    <source>
        <dbReference type="EMBL" id="MDT0411394.1"/>
    </source>
</evidence>
<dbReference type="RefSeq" id="WP_010273774.1">
    <property type="nucleotide sequence ID" value="NZ_JAVRET010000050.1"/>
</dbReference>
<dbReference type="EMBL" id="JAVRET010000050">
    <property type="protein sequence ID" value="MDT0411394.1"/>
    <property type="molecule type" value="Genomic_DNA"/>
</dbReference>
<dbReference type="Pfam" id="PF09250">
    <property type="entry name" value="Prim-Pol"/>
    <property type="match status" value="1"/>
</dbReference>
<evidence type="ECO:0000256" key="1">
    <source>
        <dbReference type="ARBA" id="ARBA00022801"/>
    </source>
</evidence>
<comment type="caution">
    <text evidence="3">The sequence shown here is derived from an EMBL/GenBank/DDBJ whole genome shotgun (WGS) entry which is preliminary data.</text>
</comment>
<organism evidence="3 4">
    <name type="scientific">Streptomyces evansiae</name>
    <dbReference type="NCBI Taxonomy" id="3075535"/>
    <lineage>
        <taxon>Bacteria</taxon>
        <taxon>Bacillati</taxon>
        <taxon>Actinomycetota</taxon>
        <taxon>Actinomycetes</taxon>
        <taxon>Kitasatosporales</taxon>
        <taxon>Streptomycetaceae</taxon>
        <taxon>Streptomyces</taxon>
    </lineage>
</organism>
<proteinExistence type="predicted"/>
<protein>
    <submittedName>
        <fullName evidence="3">Bifunctional DNA primase/polymerase</fullName>
    </submittedName>
</protein>
<dbReference type="InterPro" id="IPR051620">
    <property type="entry name" value="ORF904-like_C"/>
</dbReference>
<dbReference type="InterPro" id="IPR015330">
    <property type="entry name" value="DNA_primase/pol_bifunc_N"/>
</dbReference>
<keyword evidence="1" id="KW-0378">Hydrolase</keyword>
<dbReference type="SMART" id="SM00943">
    <property type="entry name" value="Prim-Pol"/>
    <property type="match status" value="1"/>
</dbReference>
<dbReference type="CDD" id="cd04859">
    <property type="entry name" value="Prim_Pol"/>
    <property type="match status" value="1"/>
</dbReference>
<dbReference type="PANTHER" id="PTHR35372:SF2">
    <property type="entry name" value="SF3 HELICASE DOMAIN-CONTAINING PROTEIN"/>
    <property type="match status" value="1"/>
</dbReference>
<evidence type="ECO:0000313" key="4">
    <source>
        <dbReference type="Proteomes" id="UP001183610"/>
    </source>
</evidence>
<feature type="domain" description="DNA primase/polymerase bifunctional N-terminal" evidence="2">
    <location>
        <begin position="9"/>
        <end position="185"/>
    </location>
</feature>
<dbReference type="SUPFAM" id="SSF56747">
    <property type="entry name" value="Prim-pol domain"/>
    <property type="match status" value="1"/>
</dbReference>
<evidence type="ECO:0000259" key="2">
    <source>
        <dbReference type="SMART" id="SM00943"/>
    </source>
</evidence>
<keyword evidence="4" id="KW-1185">Reference proteome</keyword>
<reference evidence="4" key="1">
    <citation type="submission" date="2023-07" db="EMBL/GenBank/DDBJ databases">
        <title>30 novel species of actinomycetes from the DSMZ collection.</title>
        <authorList>
            <person name="Nouioui I."/>
        </authorList>
    </citation>
    <scope>NUCLEOTIDE SEQUENCE [LARGE SCALE GENOMIC DNA]</scope>
    <source>
        <strain evidence="4">DSM 41979</strain>
    </source>
</reference>
<accession>A0ABU2R5N2</accession>
<sequence>MTASLLAAALACAERGWPVFPLRPGSKRPALHGETRCPRSGPCASGHLGWEQRATTDPDRIRRAWASGDYNVGLATGPANLLVVDLDVPKPGAEGPDGAAHLRALTERHGQPMPSTRTVRTPSGGAHLYFPAPLAARLHNTAGTLAPLVDTRAWGGYVVAPGSILPTGRYESVAPFALRPLPPWLRGLLTPPHPCVQARAATGRQGYGSAYTRAALDGEATNVRTAREGTRNAALLRAARALGRLVAAGDLARPVVETALQEAGEASGLPAAECVATIRSALNWSLAHNPTGRHAA</sequence>